<name>A0A481Z120_9VIRU</name>
<accession>A0A481Z120</accession>
<gene>
    <name evidence="1" type="ORF">LCMiAC01_05430</name>
</gene>
<reference evidence="1" key="1">
    <citation type="journal article" date="2019" name="MBio">
        <title>Virus Genomes from Deep Sea Sediments Expand the Ocean Megavirome and Support Independent Origins of Viral Gigantism.</title>
        <authorList>
            <person name="Backstrom D."/>
            <person name="Yutin N."/>
            <person name="Jorgensen S.L."/>
            <person name="Dharamshi J."/>
            <person name="Homa F."/>
            <person name="Zaremba-Niedwiedzka K."/>
            <person name="Spang A."/>
            <person name="Wolf Y.I."/>
            <person name="Koonin E.V."/>
            <person name="Ettema T.J."/>
        </authorList>
    </citation>
    <scope>NUCLEOTIDE SEQUENCE</scope>
</reference>
<dbReference type="EMBL" id="MK500401">
    <property type="protein sequence ID" value="QBK88861.1"/>
    <property type="molecule type" value="Genomic_DNA"/>
</dbReference>
<sequence>MVKYRLVNPHIEGNIKTTFDKKSPIDAARAVWKTISKYVTNVVPKFAFTLECVNGKCLHHYLVKESAHNDMVDYEITKLNVKKNSKNIKQFKKRYNKFKNKMTGGYVDDDDDDYDDDDIATIMLLRKIRSADQPIVTWWYNPQIYRLGNIFIPTFEVPLIPYIYIDMPQVLYY</sequence>
<evidence type="ECO:0000313" key="1">
    <source>
        <dbReference type="EMBL" id="QBK88861.1"/>
    </source>
</evidence>
<organism evidence="1">
    <name type="scientific">Mimivirus LCMiAC01</name>
    <dbReference type="NCBI Taxonomy" id="2506608"/>
    <lineage>
        <taxon>Viruses</taxon>
        <taxon>Varidnaviria</taxon>
        <taxon>Bamfordvirae</taxon>
        <taxon>Nucleocytoviricota</taxon>
        <taxon>Megaviricetes</taxon>
        <taxon>Imitervirales</taxon>
        <taxon>Mimiviridae</taxon>
        <taxon>Klosneuvirinae</taxon>
    </lineage>
</organism>
<protein>
    <submittedName>
        <fullName evidence="1">Uncharacterized protein</fullName>
    </submittedName>
</protein>
<proteinExistence type="predicted"/>